<dbReference type="Proteomes" id="UP000265566">
    <property type="component" value="Chromosome 6"/>
</dbReference>
<sequence length="42" mass="4661">MLLALDVILSICFFRVGCSVPSVCFPCALPCSVFRYIYSGRI</sequence>
<proteinExistence type="predicted"/>
<reference evidence="3" key="1">
    <citation type="journal article" date="2018" name="Nat. Plants">
        <title>Whole-genome landscape of Medicago truncatula symbiotic genes.</title>
        <authorList>
            <person name="Pecrix Y."/>
            <person name="Staton S.E."/>
            <person name="Sallet E."/>
            <person name="Lelandais-Briere C."/>
            <person name="Moreau S."/>
            <person name="Carrere S."/>
            <person name="Blein T."/>
            <person name="Jardinaud M.F."/>
            <person name="Latrasse D."/>
            <person name="Zouine M."/>
            <person name="Zahm M."/>
            <person name="Kreplak J."/>
            <person name="Mayjonade B."/>
            <person name="Satge C."/>
            <person name="Perez M."/>
            <person name="Cauet S."/>
            <person name="Marande W."/>
            <person name="Chantry-Darmon C."/>
            <person name="Lopez-Roques C."/>
            <person name="Bouchez O."/>
            <person name="Berard A."/>
            <person name="Debelle F."/>
            <person name="Munos S."/>
            <person name="Bendahmane A."/>
            <person name="Berges H."/>
            <person name="Niebel A."/>
            <person name="Buitink J."/>
            <person name="Frugier F."/>
            <person name="Benhamed M."/>
            <person name="Crespi M."/>
            <person name="Gouzy J."/>
            <person name="Gamas P."/>
        </authorList>
    </citation>
    <scope>NUCLEOTIDE SEQUENCE [LARGE SCALE GENOMIC DNA]</scope>
    <source>
        <strain evidence="3">cv. Jemalong A17</strain>
    </source>
</reference>
<evidence type="ECO:0008006" key="4">
    <source>
        <dbReference type="Google" id="ProtNLM"/>
    </source>
</evidence>
<protein>
    <recommendedName>
        <fullName evidence="4">Transmembrane protein</fullName>
    </recommendedName>
</protein>
<feature type="chain" id="PRO_5017312139" description="Transmembrane protein" evidence="1">
    <location>
        <begin position="20"/>
        <end position="42"/>
    </location>
</feature>
<name>A0A396HGQ6_MEDTR</name>
<feature type="signal peptide" evidence="1">
    <location>
        <begin position="1"/>
        <end position="19"/>
    </location>
</feature>
<accession>A0A396HGQ6</accession>
<keyword evidence="1" id="KW-0732">Signal</keyword>
<dbReference type="AlphaFoldDB" id="A0A396HGQ6"/>
<dbReference type="Gramene" id="rna37208">
    <property type="protein sequence ID" value="RHN52520.1"/>
    <property type="gene ID" value="gene37208"/>
</dbReference>
<dbReference type="EMBL" id="PSQE01000006">
    <property type="protein sequence ID" value="RHN52520.1"/>
    <property type="molecule type" value="Genomic_DNA"/>
</dbReference>
<organism evidence="2 3">
    <name type="scientific">Medicago truncatula</name>
    <name type="common">Barrel medic</name>
    <name type="synonym">Medicago tribuloides</name>
    <dbReference type="NCBI Taxonomy" id="3880"/>
    <lineage>
        <taxon>Eukaryota</taxon>
        <taxon>Viridiplantae</taxon>
        <taxon>Streptophyta</taxon>
        <taxon>Embryophyta</taxon>
        <taxon>Tracheophyta</taxon>
        <taxon>Spermatophyta</taxon>
        <taxon>Magnoliopsida</taxon>
        <taxon>eudicotyledons</taxon>
        <taxon>Gunneridae</taxon>
        <taxon>Pentapetalae</taxon>
        <taxon>rosids</taxon>
        <taxon>fabids</taxon>
        <taxon>Fabales</taxon>
        <taxon>Fabaceae</taxon>
        <taxon>Papilionoideae</taxon>
        <taxon>50 kb inversion clade</taxon>
        <taxon>NPAAA clade</taxon>
        <taxon>Hologalegina</taxon>
        <taxon>IRL clade</taxon>
        <taxon>Trifolieae</taxon>
        <taxon>Medicago</taxon>
    </lineage>
</organism>
<evidence type="ECO:0000256" key="1">
    <source>
        <dbReference type="SAM" id="SignalP"/>
    </source>
</evidence>
<evidence type="ECO:0000313" key="3">
    <source>
        <dbReference type="Proteomes" id="UP000265566"/>
    </source>
</evidence>
<comment type="caution">
    <text evidence="2">The sequence shown here is derived from an EMBL/GenBank/DDBJ whole genome shotgun (WGS) entry which is preliminary data.</text>
</comment>
<evidence type="ECO:0000313" key="2">
    <source>
        <dbReference type="EMBL" id="RHN52520.1"/>
    </source>
</evidence>
<gene>
    <name evidence="2" type="ORF">MtrunA17_Chr6g0481441</name>
</gene>